<dbReference type="InterPro" id="IPR012388">
    <property type="entry name" value="CABLES1/2"/>
</dbReference>
<comment type="caution">
    <text evidence="3">The sequence shown here is derived from an EMBL/GenBank/DDBJ whole genome shotgun (WGS) entry which is preliminary data.</text>
</comment>
<dbReference type="Proteomes" id="UP001209570">
    <property type="component" value="Unassembled WGS sequence"/>
</dbReference>
<evidence type="ECO:0000256" key="1">
    <source>
        <dbReference type="SAM" id="MobiDB-lite"/>
    </source>
</evidence>
<dbReference type="InterPro" id="IPR006671">
    <property type="entry name" value="Cyclin_N"/>
</dbReference>
<name>A0AAD5MB85_PYTIN</name>
<reference evidence="3" key="1">
    <citation type="submission" date="2021-12" db="EMBL/GenBank/DDBJ databases">
        <title>Prjna785345.</title>
        <authorList>
            <person name="Rujirawat T."/>
            <person name="Krajaejun T."/>
        </authorList>
    </citation>
    <scope>NUCLEOTIDE SEQUENCE</scope>
    <source>
        <strain evidence="3">Pi057C3</strain>
    </source>
</reference>
<accession>A0AAD5MB85</accession>
<protein>
    <recommendedName>
        <fullName evidence="2">Cyclin N-terminal domain-containing protein</fullName>
    </recommendedName>
</protein>
<dbReference type="SUPFAM" id="SSF47954">
    <property type="entry name" value="Cyclin-like"/>
    <property type="match status" value="1"/>
</dbReference>
<sequence>MRSETAAASDHHAASSLPRRSPDSDAFKPNETMQLSEDATGGGVTPLSAMGGTSTTEALAGRRLPGLDAKIVRMPPQFRYRFTTKFPAASAVVRRWEGASTQQGLLEARMFFARQCGYPLATFTVLKYNGNERSAVRKRLMSLGNIEPMSYDWRGKSYYRLLHATWAPCDKDRDSQDDHPTAAQYMPNFLDDPEFRQGRHRHVVRGDKNIGPVISSTLLFVKPNELKEELNKKFREKHTWLDSELSLSKIRNLKRETLETCQRLEMEVATAALACVYFEKLIMSHYVNKSNRKLYMSVCFLLAAKFNEPKASDAMKDIIKQILVEIDQVHSIPSREVLTTEFKVYAQLSFSLHVPLSEIHPHFTRLLKFIESNPRKYLDEDVFSLYSSLVMEEKNVMNRLDTARSIDGETQDEGTDAEVLVSDEELEDVELCNE</sequence>
<keyword evidence="4" id="KW-1185">Reference proteome</keyword>
<feature type="region of interest" description="Disordered" evidence="1">
    <location>
        <begin position="1"/>
        <end position="59"/>
    </location>
</feature>
<feature type="compositionally biased region" description="Basic and acidic residues" evidence="1">
    <location>
        <begin position="1"/>
        <end position="13"/>
    </location>
</feature>
<feature type="domain" description="Cyclin N-terminal" evidence="2">
    <location>
        <begin position="258"/>
        <end position="352"/>
    </location>
</feature>
<dbReference type="AlphaFoldDB" id="A0AAD5MB85"/>
<organism evidence="3 4">
    <name type="scientific">Pythium insidiosum</name>
    <name type="common">Pythiosis disease agent</name>
    <dbReference type="NCBI Taxonomy" id="114742"/>
    <lineage>
        <taxon>Eukaryota</taxon>
        <taxon>Sar</taxon>
        <taxon>Stramenopiles</taxon>
        <taxon>Oomycota</taxon>
        <taxon>Peronosporomycetes</taxon>
        <taxon>Pythiales</taxon>
        <taxon>Pythiaceae</taxon>
        <taxon>Pythium</taxon>
    </lineage>
</organism>
<dbReference type="PANTHER" id="PTHR22896">
    <property type="entry name" value="CDK5 AND ABL1 ENZYME SUBSTRATE 1"/>
    <property type="match status" value="1"/>
</dbReference>
<dbReference type="PANTHER" id="PTHR22896:SF0">
    <property type="entry name" value="CYCLIN N-TERMINAL DOMAIN-CONTAINING PROTEIN"/>
    <property type="match status" value="1"/>
</dbReference>
<evidence type="ECO:0000313" key="3">
    <source>
        <dbReference type="EMBL" id="KAJ0401373.1"/>
    </source>
</evidence>
<gene>
    <name evidence="3" type="ORF">P43SY_001311</name>
</gene>
<evidence type="ECO:0000259" key="2">
    <source>
        <dbReference type="Pfam" id="PF00134"/>
    </source>
</evidence>
<dbReference type="Gene3D" id="1.10.472.10">
    <property type="entry name" value="Cyclin-like"/>
    <property type="match status" value="1"/>
</dbReference>
<proteinExistence type="predicted"/>
<dbReference type="GO" id="GO:0051726">
    <property type="term" value="P:regulation of cell cycle"/>
    <property type="evidence" value="ECO:0007669"/>
    <property type="project" value="InterPro"/>
</dbReference>
<dbReference type="InterPro" id="IPR036915">
    <property type="entry name" value="Cyclin-like_sf"/>
</dbReference>
<dbReference type="CDD" id="cd20556">
    <property type="entry name" value="CYCLIN_CABLES"/>
    <property type="match status" value="1"/>
</dbReference>
<evidence type="ECO:0000313" key="4">
    <source>
        <dbReference type="Proteomes" id="UP001209570"/>
    </source>
</evidence>
<dbReference type="Pfam" id="PF00134">
    <property type="entry name" value="Cyclin_N"/>
    <property type="match status" value="1"/>
</dbReference>
<dbReference type="EMBL" id="JAKCXM010000130">
    <property type="protein sequence ID" value="KAJ0401373.1"/>
    <property type="molecule type" value="Genomic_DNA"/>
</dbReference>